<protein>
    <submittedName>
        <fullName evidence="1">Uncharacterized protein</fullName>
    </submittedName>
</protein>
<accession>A0A6C0BB97</accession>
<dbReference type="EMBL" id="MN739109">
    <property type="protein sequence ID" value="QHS89376.1"/>
    <property type="molecule type" value="Genomic_DNA"/>
</dbReference>
<organism evidence="1">
    <name type="scientific">viral metagenome</name>
    <dbReference type="NCBI Taxonomy" id="1070528"/>
    <lineage>
        <taxon>unclassified sequences</taxon>
        <taxon>metagenomes</taxon>
        <taxon>organismal metagenomes</taxon>
    </lineage>
</organism>
<sequence length="201" mass="22506">MSGSLVQDLRYLIAAHSLKGVHEALQELMAEEYAFLSSVFHKEAPAPLMENVMVEPEVVAAPLNQKKLKVTVKKAAETPAPVPAPASTQESVVVAEPAVTQEEECVEPVRPEIQHTPQEMKKYQKEAEAKKHAELVAQGIDFRTILTKENLKKWLEDEERTYSWVAREKAGCPDTQVAAIAKSFQIQNKNTKKRAMMMARK</sequence>
<dbReference type="AlphaFoldDB" id="A0A6C0BB97"/>
<reference evidence="1" key="1">
    <citation type="journal article" date="2020" name="Nature">
        <title>Giant virus diversity and host interactions through global metagenomics.</title>
        <authorList>
            <person name="Schulz F."/>
            <person name="Roux S."/>
            <person name="Paez-Espino D."/>
            <person name="Jungbluth S."/>
            <person name="Walsh D.A."/>
            <person name="Denef V.J."/>
            <person name="McMahon K.D."/>
            <person name="Konstantinidis K.T."/>
            <person name="Eloe-Fadrosh E.A."/>
            <person name="Kyrpides N.C."/>
            <person name="Woyke T."/>
        </authorList>
    </citation>
    <scope>NUCLEOTIDE SEQUENCE</scope>
    <source>
        <strain evidence="1">GVMAG-M-3300010158-60</strain>
    </source>
</reference>
<evidence type="ECO:0000313" key="1">
    <source>
        <dbReference type="EMBL" id="QHS89376.1"/>
    </source>
</evidence>
<proteinExistence type="predicted"/>
<name>A0A6C0BB97_9ZZZZ</name>